<dbReference type="InterPro" id="IPR029119">
    <property type="entry name" value="MutY_C"/>
</dbReference>
<dbReference type="OrthoDB" id="9802365at2"/>
<comment type="catalytic activity">
    <reaction evidence="1 14">
        <text>Hydrolyzes free adenine bases from 7,8-dihydro-8-oxoguanine:adenine mismatched double-stranded DNA, leaving an apurinic site.</text>
        <dbReference type="EC" id="3.2.2.31"/>
    </reaction>
</comment>
<comment type="cofactor">
    <cofactor evidence="14">
        <name>[4Fe-4S] cluster</name>
        <dbReference type="ChEBI" id="CHEBI:49883"/>
    </cofactor>
    <text evidence="14">Binds 1 [4Fe-4S] cluster.</text>
</comment>
<evidence type="ECO:0000256" key="1">
    <source>
        <dbReference type="ARBA" id="ARBA00000843"/>
    </source>
</evidence>
<evidence type="ECO:0000256" key="6">
    <source>
        <dbReference type="ARBA" id="ARBA00022485"/>
    </source>
</evidence>
<proteinExistence type="inferred from homology"/>
<reference evidence="16" key="1">
    <citation type="submission" date="2015-08" db="EMBL/GenBank/DDBJ databases">
        <title>Complete DNA Sequence of Pseudomonas syringae pv. actinidiae, the Causal Agent of Kiwifruit Canker Disease.</title>
        <authorList>
            <person name="Rikkerink E.H.A."/>
            <person name="Fineran P.C."/>
        </authorList>
    </citation>
    <scope>NUCLEOTIDE SEQUENCE</scope>
    <source>
        <strain evidence="16">SkMP5</strain>
    </source>
</reference>
<dbReference type="Pfam" id="PF14815">
    <property type="entry name" value="NUDIX_4"/>
    <property type="match status" value="1"/>
</dbReference>
<dbReference type="GO" id="GO:0034039">
    <property type="term" value="F:8-oxo-7,8-dihydroguanine DNA N-glycosylase activity"/>
    <property type="evidence" value="ECO:0007669"/>
    <property type="project" value="TreeGrafter"/>
</dbReference>
<dbReference type="GO" id="GO:0006284">
    <property type="term" value="P:base-excision repair"/>
    <property type="evidence" value="ECO:0007669"/>
    <property type="project" value="UniProtKB-UniRule"/>
</dbReference>
<dbReference type="Proteomes" id="UP000253740">
    <property type="component" value="Unassembled WGS sequence"/>
</dbReference>
<keyword evidence="11" id="KW-0411">Iron-sulfur</keyword>
<sequence length="348" mass="38593">MSTLAARLLDWHDAHGRHDLPWQHPRAPYRVWIAEVMLQQTQVATVIPYFLRFVQTLPTLPDLAAADEDRVLALWSGLGYYRRARFLHRAARICVERHGGELPRDFDALAALPGIGRSTAGAILAQAHGLRFPILDGNVKRVLARYHGERGWPGATAVEKRLWAHAESHTPRARLADYTQAIMDLGATVCTRAQPRCAACPLAGDCVAHRHGLTAELPQARPSKPLPQRAATLLLLRDRDGRVLLERRPPQGVWAGLWSLPQADDADAAARQAGRYARLPGAAQPLPTLVHAFTHFRLHAQPLAWRDVSPLPAIADNARLRWCTRAEAAELGLPAPVRRLLEAIEEYA</sequence>
<dbReference type="InterPro" id="IPR044298">
    <property type="entry name" value="MIG/MutY"/>
</dbReference>
<keyword evidence="10 14" id="KW-0408">Iron</keyword>
<dbReference type="NCBIfam" id="TIGR01084">
    <property type="entry name" value="mutY"/>
    <property type="match status" value="1"/>
</dbReference>
<comment type="function">
    <text evidence="2">Adenine glycosylase active on G-A mispairs. MutY also corrects error-prone DNA synthesis past GO lesions which are due to the oxidatively damaged form of guanine: 7,8-dihydro-8-oxoguanine (8-oxo-dGTP).</text>
</comment>
<evidence type="ECO:0000256" key="10">
    <source>
        <dbReference type="ARBA" id="ARBA00023004"/>
    </source>
</evidence>
<dbReference type="InterPro" id="IPR011257">
    <property type="entry name" value="DNA_glycosylase"/>
</dbReference>
<protein>
    <recommendedName>
        <fullName evidence="5 14">Adenine DNA glycosylase</fullName>
        <ecNumber evidence="4 14">3.2.2.31</ecNumber>
    </recommendedName>
</protein>
<feature type="domain" description="HhH-GPD" evidence="15">
    <location>
        <begin position="37"/>
        <end position="188"/>
    </location>
</feature>
<dbReference type="InterPro" id="IPR003265">
    <property type="entry name" value="HhH-GPD_domain"/>
</dbReference>
<dbReference type="PANTHER" id="PTHR42944:SF1">
    <property type="entry name" value="ADENINE DNA GLYCOSYLASE"/>
    <property type="match status" value="1"/>
</dbReference>
<dbReference type="AlphaFoldDB" id="A0A0K8QN83"/>
<dbReference type="CDD" id="cd00056">
    <property type="entry name" value="ENDO3c"/>
    <property type="match status" value="1"/>
</dbReference>
<evidence type="ECO:0000259" key="15">
    <source>
        <dbReference type="SMART" id="SM00478"/>
    </source>
</evidence>
<dbReference type="Gene3D" id="1.10.1670.10">
    <property type="entry name" value="Helix-hairpin-Helix base-excision DNA repair enzymes (C-terminal)"/>
    <property type="match status" value="1"/>
</dbReference>
<organism evidence="16">
    <name type="scientific">Mizugakiibacter sediminis</name>
    <dbReference type="NCBI Taxonomy" id="1475481"/>
    <lineage>
        <taxon>Bacteria</taxon>
        <taxon>Pseudomonadati</taxon>
        <taxon>Pseudomonadota</taxon>
        <taxon>Gammaproteobacteria</taxon>
        <taxon>Lysobacterales</taxon>
        <taxon>Rhodanobacteraceae</taxon>
        <taxon>Mizugakiibacter</taxon>
    </lineage>
</organism>
<dbReference type="GO" id="GO:0035485">
    <property type="term" value="F:adenine/guanine mispair binding"/>
    <property type="evidence" value="ECO:0007669"/>
    <property type="project" value="TreeGrafter"/>
</dbReference>
<accession>A0A0K8QN83</accession>
<keyword evidence="6" id="KW-0004">4Fe-4S</keyword>
<dbReference type="Gene3D" id="1.10.340.30">
    <property type="entry name" value="Hypothetical protein, domain 2"/>
    <property type="match status" value="1"/>
</dbReference>
<dbReference type="Pfam" id="PF00633">
    <property type="entry name" value="HHH"/>
    <property type="match status" value="1"/>
</dbReference>
<evidence type="ECO:0000256" key="11">
    <source>
        <dbReference type="ARBA" id="ARBA00023014"/>
    </source>
</evidence>
<keyword evidence="8 14" id="KW-0227">DNA damage</keyword>
<gene>
    <name evidence="16" type="ORF">MBSD_n1634</name>
</gene>
<keyword evidence="12" id="KW-0234">DNA repair</keyword>
<evidence type="ECO:0000256" key="13">
    <source>
        <dbReference type="ARBA" id="ARBA00023295"/>
    </source>
</evidence>
<dbReference type="Pfam" id="PF00730">
    <property type="entry name" value="HhH-GPD"/>
    <property type="match status" value="1"/>
</dbReference>
<dbReference type="InterPro" id="IPR015797">
    <property type="entry name" value="NUDIX_hydrolase-like_dom_sf"/>
</dbReference>
<keyword evidence="7" id="KW-0479">Metal-binding</keyword>
<dbReference type="EC" id="3.2.2.31" evidence="4 14"/>
<keyword evidence="17" id="KW-1185">Reference proteome</keyword>
<evidence type="ECO:0000256" key="9">
    <source>
        <dbReference type="ARBA" id="ARBA00022801"/>
    </source>
</evidence>
<dbReference type="GO" id="GO:0000701">
    <property type="term" value="F:purine-specific mismatch base pair DNA N-glycosylase activity"/>
    <property type="evidence" value="ECO:0007669"/>
    <property type="project" value="UniProtKB-EC"/>
</dbReference>
<dbReference type="FunFam" id="1.10.340.30:FF:000002">
    <property type="entry name" value="Adenine DNA glycosylase"/>
    <property type="match status" value="1"/>
</dbReference>
<dbReference type="EMBL" id="DF970199">
    <property type="protein sequence ID" value="GAP66328.1"/>
    <property type="molecule type" value="Genomic_DNA"/>
</dbReference>
<dbReference type="CDD" id="cd03431">
    <property type="entry name" value="NUDIX_DNA_Glycosylase_C-MutY"/>
    <property type="match status" value="1"/>
</dbReference>
<evidence type="ECO:0000256" key="14">
    <source>
        <dbReference type="RuleBase" id="RU365096"/>
    </source>
</evidence>
<evidence type="ECO:0000256" key="4">
    <source>
        <dbReference type="ARBA" id="ARBA00012045"/>
    </source>
</evidence>
<comment type="similarity">
    <text evidence="3 14">Belongs to the Nth/MutY family.</text>
</comment>
<dbReference type="PANTHER" id="PTHR42944">
    <property type="entry name" value="ADENINE DNA GLYCOSYLASE"/>
    <property type="match status" value="1"/>
</dbReference>
<name>A0A0K8QN83_9GAMM</name>
<evidence type="ECO:0000313" key="16">
    <source>
        <dbReference type="EMBL" id="GAP66328.1"/>
    </source>
</evidence>
<dbReference type="STRING" id="1475481.GCA_000953855_01665"/>
<dbReference type="InterPro" id="IPR023170">
    <property type="entry name" value="HhH_base_excis_C"/>
</dbReference>
<dbReference type="InterPro" id="IPR000445">
    <property type="entry name" value="HhH_motif"/>
</dbReference>
<dbReference type="GO" id="GO:0032357">
    <property type="term" value="F:oxidized purine DNA binding"/>
    <property type="evidence" value="ECO:0007669"/>
    <property type="project" value="TreeGrafter"/>
</dbReference>
<keyword evidence="9" id="KW-0378">Hydrolase</keyword>
<dbReference type="Gene3D" id="3.90.79.10">
    <property type="entry name" value="Nucleoside Triphosphate Pyrophosphohydrolase"/>
    <property type="match status" value="1"/>
</dbReference>
<evidence type="ECO:0000256" key="3">
    <source>
        <dbReference type="ARBA" id="ARBA00008343"/>
    </source>
</evidence>
<dbReference type="GO" id="GO:0006298">
    <property type="term" value="P:mismatch repair"/>
    <property type="evidence" value="ECO:0007669"/>
    <property type="project" value="TreeGrafter"/>
</dbReference>
<dbReference type="InterPro" id="IPR005760">
    <property type="entry name" value="A/G_AdeGlyc_MutY"/>
</dbReference>
<dbReference type="RefSeq" id="WP_062536898.1">
    <property type="nucleotide sequence ID" value="NZ_DF970199.1"/>
</dbReference>
<dbReference type="GO" id="GO:0046872">
    <property type="term" value="F:metal ion binding"/>
    <property type="evidence" value="ECO:0007669"/>
    <property type="project" value="UniProtKB-UniRule"/>
</dbReference>
<evidence type="ECO:0000256" key="5">
    <source>
        <dbReference type="ARBA" id="ARBA00022023"/>
    </source>
</evidence>
<evidence type="ECO:0000256" key="8">
    <source>
        <dbReference type="ARBA" id="ARBA00022763"/>
    </source>
</evidence>
<dbReference type="GO" id="GO:0051539">
    <property type="term" value="F:4 iron, 4 sulfur cluster binding"/>
    <property type="evidence" value="ECO:0007669"/>
    <property type="project" value="UniProtKB-UniRule"/>
</dbReference>
<evidence type="ECO:0000313" key="17">
    <source>
        <dbReference type="Proteomes" id="UP000253740"/>
    </source>
</evidence>
<evidence type="ECO:0000256" key="2">
    <source>
        <dbReference type="ARBA" id="ARBA00002933"/>
    </source>
</evidence>
<dbReference type="SMART" id="SM00478">
    <property type="entry name" value="ENDO3c"/>
    <property type="match status" value="1"/>
</dbReference>
<dbReference type="SUPFAM" id="SSF55811">
    <property type="entry name" value="Nudix"/>
    <property type="match status" value="1"/>
</dbReference>
<dbReference type="SUPFAM" id="SSF48150">
    <property type="entry name" value="DNA-glycosylase"/>
    <property type="match status" value="1"/>
</dbReference>
<keyword evidence="13 14" id="KW-0326">Glycosidase</keyword>
<evidence type="ECO:0000256" key="12">
    <source>
        <dbReference type="ARBA" id="ARBA00023204"/>
    </source>
</evidence>
<evidence type="ECO:0000256" key="7">
    <source>
        <dbReference type="ARBA" id="ARBA00022723"/>
    </source>
</evidence>